<comment type="caution">
    <text evidence="3">The sequence shown here is derived from an EMBL/GenBank/DDBJ whole genome shotgun (WGS) entry which is preliminary data.</text>
</comment>
<feature type="compositionally biased region" description="Basic residues" evidence="1">
    <location>
        <begin position="195"/>
        <end position="212"/>
    </location>
</feature>
<dbReference type="PANTHER" id="PTHR11075">
    <property type="entry name" value="PEPTIDE CHAIN RELEASE FACTOR"/>
    <property type="match status" value="1"/>
</dbReference>
<keyword evidence="4" id="KW-1185">Reference proteome</keyword>
<dbReference type="InterPro" id="IPR000352">
    <property type="entry name" value="Pep_chain_release_fac_I"/>
</dbReference>
<feature type="region of interest" description="Disordered" evidence="1">
    <location>
        <begin position="176"/>
        <end position="218"/>
    </location>
</feature>
<evidence type="ECO:0000259" key="2">
    <source>
        <dbReference type="Pfam" id="PF00472"/>
    </source>
</evidence>
<feature type="compositionally biased region" description="Basic and acidic residues" evidence="1">
    <location>
        <begin position="178"/>
        <end position="194"/>
    </location>
</feature>
<dbReference type="PANTHER" id="PTHR11075:SF54">
    <property type="entry name" value="LARGE RIBOSOMAL SUBUNIT PROTEIN ML62"/>
    <property type="match status" value="1"/>
</dbReference>
<feature type="domain" description="Prokaryotic-type class I peptide chain release factors" evidence="2">
    <location>
        <begin position="59"/>
        <end position="139"/>
    </location>
</feature>
<organism evidence="3 4">
    <name type="scientific">Hohenbuehelia grisea</name>
    <dbReference type="NCBI Taxonomy" id="104357"/>
    <lineage>
        <taxon>Eukaryota</taxon>
        <taxon>Fungi</taxon>
        <taxon>Dikarya</taxon>
        <taxon>Basidiomycota</taxon>
        <taxon>Agaricomycotina</taxon>
        <taxon>Agaricomycetes</taxon>
        <taxon>Agaricomycetidae</taxon>
        <taxon>Agaricales</taxon>
        <taxon>Pleurotineae</taxon>
        <taxon>Pleurotaceae</taxon>
        <taxon>Hohenbuehelia</taxon>
    </lineage>
</organism>
<evidence type="ECO:0000313" key="4">
    <source>
        <dbReference type="Proteomes" id="UP001556367"/>
    </source>
</evidence>
<dbReference type="EMBL" id="JASNQZ010000015">
    <property type="protein sequence ID" value="KAL0947246.1"/>
    <property type="molecule type" value="Genomic_DNA"/>
</dbReference>
<proteinExistence type="predicted"/>
<evidence type="ECO:0000256" key="1">
    <source>
        <dbReference type="SAM" id="MobiDB-lite"/>
    </source>
</evidence>
<evidence type="ECO:0000313" key="3">
    <source>
        <dbReference type="EMBL" id="KAL0947246.1"/>
    </source>
</evidence>
<reference evidence="4" key="1">
    <citation type="submission" date="2024-06" db="EMBL/GenBank/DDBJ databases">
        <title>Multi-omics analyses provide insights into the biosynthesis of the anticancer antibiotic pleurotin in Hohenbuehelia grisea.</title>
        <authorList>
            <person name="Weaver J.A."/>
            <person name="Alberti F."/>
        </authorList>
    </citation>
    <scope>NUCLEOTIDE SEQUENCE [LARGE SCALE GENOMIC DNA]</scope>
    <source>
        <strain evidence="4">T-177</strain>
    </source>
</reference>
<dbReference type="Gene3D" id="3.30.160.20">
    <property type="match status" value="1"/>
</dbReference>
<protein>
    <recommendedName>
        <fullName evidence="2">Prokaryotic-type class I peptide chain release factors domain-containing protein</fullName>
    </recommendedName>
</protein>
<gene>
    <name evidence="3" type="ORF">HGRIS_013367</name>
</gene>
<dbReference type="Pfam" id="PF00472">
    <property type="entry name" value="RF-1"/>
    <property type="match status" value="1"/>
</dbReference>
<sequence>MLHTLTLRISSSTTLQPAKYIRLLHNAHRSFPDPPCLPSLETSEDAAQARRWISVFKNQQIPRSLVELTFSRSSGPGGQNVNKVNTKATLRCPLDSAWIPAWARADIRKSPYYTSSKSILITSSVFRSQAQNIEDCLSKVPYLTSWVRWMSNESILSNQLHALVLSTASSCIQNEPSVEQRKRVTDLQRSEKESRRRAKTYRSGIKKGRTSGRKVDFD</sequence>
<accession>A0ABR3IVK1</accession>
<dbReference type="SUPFAM" id="SSF110916">
    <property type="entry name" value="Peptidyl-tRNA hydrolase domain-like"/>
    <property type="match status" value="1"/>
</dbReference>
<dbReference type="InterPro" id="IPR052104">
    <property type="entry name" value="Mito_Release_Factor_mL62"/>
</dbReference>
<name>A0ABR3IVK1_9AGAR</name>
<dbReference type="Proteomes" id="UP001556367">
    <property type="component" value="Unassembled WGS sequence"/>
</dbReference>